<dbReference type="NCBIfam" id="TIGR00678">
    <property type="entry name" value="holB"/>
    <property type="match status" value="1"/>
</dbReference>
<name>A0A849V9J8_9GAMM</name>
<accession>A0A849V9J8</accession>
<keyword evidence="4" id="KW-0808">Transferase</keyword>
<proteinExistence type="predicted"/>
<dbReference type="GO" id="GO:0003887">
    <property type="term" value="F:DNA-directed DNA polymerase activity"/>
    <property type="evidence" value="ECO:0007669"/>
    <property type="project" value="UniProtKB-KW"/>
</dbReference>
<sequence>MFAWHDAIWQQLTQSQRQHRFHHALLLHGLVGVGKQVLATELAEALLCEQHELLTSCGQCKSCALFKANTHPDLIKIAPQGQSISVDEIRELASFVHHSAQQNGNKVAIIVNAHKMTHSAANALLKTLEEPNVGRYLLLTCDDISQLPATILSRCNKIQVVVNDRNLANEWIKKQLPSDINYPWLIGFIDQPLKVQQWYLDNQLEQIDMLYKFACDVKASHNFESVQRILNDSPELVDVLCLFIQQYLKASLLDGLALQVYNEAQNALNQFMADSKQILGLNQSLALSKLVNTLKRSSK</sequence>
<keyword evidence="2" id="KW-0239">DNA-directed DNA polymerase</keyword>
<dbReference type="AlphaFoldDB" id="A0A849V9J8"/>
<dbReference type="GO" id="GO:0006261">
    <property type="term" value="P:DNA-templated DNA replication"/>
    <property type="evidence" value="ECO:0007669"/>
    <property type="project" value="TreeGrafter"/>
</dbReference>
<dbReference type="RefSeq" id="WP_171624524.1">
    <property type="nucleotide sequence ID" value="NZ_JABBPG010000001.1"/>
</dbReference>
<dbReference type="SUPFAM" id="SSF52540">
    <property type="entry name" value="P-loop containing nucleoside triphosphate hydrolases"/>
    <property type="match status" value="1"/>
</dbReference>
<evidence type="ECO:0000313" key="4">
    <source>
        <dbReference type="EMBL" id="NOU49450.1"/>
    </source>
</evidence>
<keyword evidence="5" id="KW-1185">Reference proteome</keyword>
<keyword evidence="4" id="KW-0548">Nucleotidyltransferase</keyword>
<dbReference type="PANTHER" id="PTHR11669:SF8">
    <property type="entry name" value="DNA POLYMERASE III SUBUNIT DELTA"/>
    <property type="match status" value="1"/>
</dbReference>
<dbReference type="EC" id="2.7.7.7" evidence="1"/>
<reference evidence="4 5" key="1">
    <citation type="submission" date="2020-04" db="EMBL/GenBank/DDBJ databases">
        <title>Pseudoalteromonas caenipelagi sp. nov., isolated from a tidal flat.</title>
        <authorList>
            <person name="Park S."/>
            <person name="Yoon J.-H."/>
        </authorList>
    </citation>
    <scope>NUCLEOTIDE SEQUENCE [LARGE SCALE GENOMIC DNA]</scope>
    <source>
        <strain evidence="4 5">JBTF-M23</strain>
    </source>
</reference>
<comment type="catalytic activity">
    <reaction evidence="3">
        <text>DNA(n) + a 2'-deoxyribonucleoside 5'-triphosphate = DNA(n+1) + diphosphate</text>
        <dbReference type="Rhea" id="RHEA:22508"/>
        <dbReference type="Rhea" id="RHEA-COMP:17339"/>
        <dbReference type="Rhea" id="RHEA-COMP:17340"/>
        <dbReference type="ChEBI" id="CHEBI:33019"/>
        <dbReference type="ChEBI" id="CHEBI:61560"/>
        <dbReference type="ChEBI" id="CHEBI:173112"/>
        <dbReference type="EC" id="2.7.7.7"/>
    </reaction>
</comment>
<evidence type="ECO:0000313" key="5">
    <source>
        <dbReference type="Proteomes" id="UP000586305"/>
    </source>
</evidence>
<dbReference type="GO" id="GO:0008408">
    <property type="term" value="F:3'-5' exonuclease activity"/>
    <property type="evidence" value="ECO:0007669"/>
    <property type="project" value="InterPro"/>
</dbReference>
<evidence type="ECO:0000256" key="1">
    <source>
        <dbReference type="ARBA" id="ARBA00012417"/>
    </source>
</evidence>
<dbReference type="EMBL" id="JABBPG010000001">
    <property type="protein sequence ID" value="NOU49450.1"/>
    <property type="molecule type" value="Genomic_DNA"/>
</dbReference>
<dbReference type="Proteomes" id="UP000586305">
    <property type="component" value="Unassembled WGS sequence"/>
</dbReference>
<dbReference type="InterPro" id="IPR004622">
    <property type="entry name" value="DNA_pol_HolB"/>
</dbReference>
<dbReference type="GO" id="GO:0009360">
    <property type="term" value="C:DNA polymerase III complex"/>
    <property type="evidence" value="ECO:0007669"/>
    <property type="project" value="TreeGrafter"/>
</dbReference>
<organism evidence="4 5">
    <name type="scientific">Pseudoalteromonas caenipelagi</name>
    <dbReference type="NCBI Taxonomy" id="2726988"/>
    <lineage>
        <taxon>Bacteria</taxon>
        <taxon>Pseudomonadati</taxon>
        <taxon>Pseudomonadota</taxon>
        <taxon>Gammaproteobacteria</taxon>
        <taxon>Alteromonadales</taxon>
        <taxon>Pseudoalteromonadaceae</taxon>
        <taxon>Pseudoalteromonas</taxon>
    </lineage>
</organism>
<dbReference type="PANTHER" id="PTHR11669">
    <property type="entry name" value="REPLICATION FACTOR C / DNA POLYMERASE III GAMMA-TAU SUBUNIT"/>
    <property type="match status" value="1"/>
</dbReference>
<gene>
    <name evidence="4" type="primary">holB</name>
    <name evidence="4" type="ORF">HG263_02670</name>
</gene>
<dbReference type="Gene3D" id="3.40.50.300">
    <property type="entry name" value="P-loop containing nucleotide triphosphate hydrolases"/>
    <property type="match status" value="1"/>
</dbReference>
<evidence type="ECO:0000256" key="2">
    <source>
        <dbReference type="ARBA" id="ARBA00022932"/>
    </source>
</evidence>
<dbReference type="InterPro" id="IPR050238">
    <property type="entry name" value="DNA_Rep/Repair_Clamp_Loader"/>
</dbReference>
<dbReference type="InterPro" id="IPR027417">
    <property type="entry name" value="P-loop_NTPase"/>
</dbReference>
<comment type="caution">
    <text evidence="4">The sequence shown here is derived from an EMBL/GenBank/DDBJ whole genome shotgun (WGS) entry which is preliminary data.</text>
</comment>
<dbReference type="Pfam" id="PF13177">
    <property type="entry name" value="DNA_pol3_delta2"/>
    <property type="match status" value="1"/>
</dbReference>
<protein>
    <recommendedName>
        <fullName evidence="1">DNA-directed DNA polymerase</fullName>
        <ecNumber evidence="1">2.7.7.7</ecNumber>
    </recommendedName>
</protein>
<evidence type="ECO:0000256" key="3">
    <source>
        <dbReference type="ARBA" id="ARBA00049244"/>
    </source>
</evidence>